<dbReference type="EnsemblProtists" id="EOD23075">
    <property type="protein sequence ID" value="EOD23075"/>
    <property type="gene ID" value="EMIHUDRAFT_461219"/>
</dbReference>
<dbReference type="RefSeq" id="XP_005775504.1">
    <property type="nucleotide sequence ID" value="XM_005775447.1"/>
</dbReference>
<proteinExistence type="predicted"/>
<sequence length="209" mass="22078">MLLVGLLEALLGFLLVLAPLCVHLATKGAPRSYDGWFSVFSSVPCGRRAFSSLIGVIAPYTASIGATLQEVSASSVTASMPDRPWLRNPFSSVHAIALANLGELTTGIAVLSALQGLKSVRGIPVAVNTSYEKKARTPRRLAQTHARGTVTCTCSMASVLEALRDVQEPCRKPIEGVLTNAKGERVAVCSVVWAFSLNLKQKGENAAAT</sequence>
<dbReference type="GeneID" id="17268622"/>
<dbReference type="InterPro" id="IPR027961">
    <property type="entry name" value="DUF4442"/>
</dbReference>
<dbReference type="CDD" id="cd03443">
    <property type="entry name" value="PaaI_thioesterase"/>
    <property type="match status" value="1"/>
</dbReference>
<dbReference type="Gene3D" id="3.10.129.10">
    <property type="entry name" value="Hotdog Thioesterase"/>
    <property type="match status" value="1"/>
</dbReference>
<keyword evidence="3" id="KW-1185">Reference proteome</keyword>
<name>A0A0D3JHU0_EMIH1</name>
<feature type="chain" id="PRO_5044216207" description="Thioesterase putative domain-containing protein" evidence="1">
    <location>
        <begin position="19"/>
        <end position="209"/>
    </location>
</feature>
<feature type="signal peptide" evidence="1">
    <location>
        <begin position="1"/>
        <end position="18"/>
    </location>
</feature>
<dbReference type="Pfam" id="PF14539">
    <property type="entry name" value="DUF4442"/>
    <property type="match status" value="1"/>
</dbReference>
<dbReference type="KEGG" id="ehx:EMIHUDRAFT_461219"/>
<organism evidence="2 3">
    <name type="scientific">Emiliania huxleyi (strain CCMP1516)</name>
    <dbReference type="NCBI Taxonomy" id="280463"/>
    <lineage>
        <taxon>Eukaryota</taxon>
        <taxon>Haptista</taxon>
        <taxon>Haptophyta</taxon>
        <taxon>Prymnesiophyceae</taxon>
        <taxon>Isochrysidales</taxon>
        <taxon>Noelaerhabdaceae</taxon>
        <taxon>Emiliania</taxon>
    </lineage>
</organism>
<keyword evidence="1" id="KW-0732">Signal</keyword>
<reference evidence="2" key="2">
    <citation type="submission" date="2024-10" db="UniProtKB">
        <authorList>
            <consortium name="EnsemblProtists"/>
        </authorList>
    </citation>
    <scope>IDENTIFICATION</scope>
</reference>
<evidence type="ECO:0000313" key="3">
    <source>
        <dbReference type="Proteomes" id="UP000013827"/>
    </source>
</evidence>
<dbReference type="Proteomes" id="UP000013827">
    <property type="component" value="Unassembled WGS sequence"/>
</dbReference>
<dbReference type="HOGENOM" id="CLU_1317554_0_0_1"/>
<evidence type="ECO:0000313" key="2">
    <source>
        <dbReference type="EnsemblProtists" id="EOD23075"/>
    </source>
</evidence>
<dbReference type="OMA" id="KIYETIH"/>
<reference evidence="3" key="1">
    <citation type="journal article" date="2013" name="Nature">
        <title>Pan genome of the phytoplankton Emiliania underpins its global distribution.</title>
        <authorList>
            <person name="Read B.A."/>
            <person name="Kegel J."/>
            <person name="Klute M.J."/>
            <person name="Kuo A."/>
            <person name="Lefebvre S.C."/>
            <person name="Maumus F."/>
            <person name="Mayer C."/>
            <person name="Miller J."/>
            <person name="Monier A."/>
            <person name="Salamov A."/>
            <person name="Young J."/>
            <person name="Aguilar M."/>
            <person name="Claverie J.M."/>
            <person name="Frickenhaus S."/>
            <person name="Gonzalez K."/>
            <person name="Herman E.K."/>
            <person name="Lin Y.C."/>
            <person name="Napier J."/>
            <person name="Ogata H."/>
            <person name="Sarno A.F."/>
            <person name="Shmutz J."/>
            <person name="Schroeder D."/>
            <person name="de Vargas C."/>
            <person name="Verret F."/>
            <person name="von Dassow P."/>
            <person name="Valentin K."/>
            <person name="Van de Peer Y."/>
            <person name="Wheeler G."/>
            <person name="Dacks J.B."/>
            <person name="Delwiche C.F."/>
            <person name="Dyhrman S.T."/>
            <person name="Glockner G."/>
            <person name="John U."/>
            <person name="Richards T."/>
            <person name="Worden A.Z."/>
            <person name="Zhang X."/>
            <person name="Grigoriev I.V."/>
            <person name="Allen A.E."/>
            <person name="Bidle K."/>
            <person name="Borodovsky M."/>
            <person name="Bowler C."/>
            <person name="Brownlee C."/>
            <person name="Cock J.M."/>
            <person name="Elias M."/>
            <person name="Gladyshev V.N."/>
            <person name="Groth M."/>
            <person name="Guda C."/>
            <person name="Hadaegh A."/>
            <person name="Iglesias-Rodriguez M.D."/>
            <person name="Jenkins J."/>
            <person name="Jones B.M."/>
            <person name="Lawson T."/>
            <person name="Leese F."/>
            <person name="Lindquist E."/>
            <person name="Lobanov A."/>
            <person name="Lomsadze A."/>
            <person name="Malik S.B."/>
            <person name="Marsh M.E."/>
            <person name="Mackinder L."/>
            <person name="Mock T."/>
            <person name="Mueller-Roeber B."/>
            <person name="Pagarete A."/>
            <person name="Parker M."/>
            <person name="Probert I."/>
            <person name="Quesneville H."/>
            <person name="Raines C."/>
            <person name="Rensing S.A."/>
            <person name="Riano-Pachon D.M."/>
            <person name="Richier S."/>
            <person name="Rokitta S."/>
            <person name="Shiraiwa Y."/>
            <person name="Soanes D.M."/>
            <person name="van der Giezen M."/>
            <person name="Wahlund T.M."/>
            <person name="Williams B."/>
            <person name="Wilson W."/>
            <person name="Wolfe G."/>
            <person name="Wurch L.L."/>
        </authorList>
    </citation>
    <scope>NUCLEOTIDE SEQUENCE</scope>
</reference>
<accession>A0A0D3JHU0</accession>
<dbReference type="eggNOG" id="ENOG502S7PE">
    <property type="taxonomic scope" value="Eukaryota"/>
</dbReference>
<evidence type="ECO:0000256" key="1">
    <source>
        <dbReference type="SAM" id="SignalP"/>
    </source>
</evidence>
<dbReference type="PaxDb" id="2903-EOD23075"/>
<dbReference type="SUPFAM" id="SSF54637">
    <property type="entry name" value="Thioesterase/thiol ester dehydrase-isomerase"/>
    <property type="match status" value="1"/>
</dbReference>
<evidence type="ECO:0008006" key="4">
    <source>
        <dbReference type="Google" id="ProtNLM"/>
    </source>
</evidence>
<dbReference type="AlphaFoldDB" id="A0A0D3JHU0"/>
<dbReference type="InterPro" id="IPR029069">
    <property type="entry name" value="HotDog_dom_sf"/>
</dbReference>
<protein>
    <recommendedName>
        <fullName evidence="4">Thioesterase putative domain-containing protein</fullName>
    </recommendedName>
</protein>